<dbReference type="GO" id="GO:0004401">
    <property type="term" value="F:histidinol-phosphatase activity"/>
    <property type="evidence" value="ECO:0007669"/>
    <property type="project" value="UniProtKB-EC"/>
</dbReference>
<dbReference type="Proteomes" id="UP000266634">
    <property type="component" value="Unassembled WGS sequence"/>
</dbReference>
<keyword evidence="6 12" id="KW-0479">Metal-binding</keyword>
<dbReference type="FunFam" id="3.30.540.10:FF:000003">
    <property type="entry name" value="Inositol-1-monophosphatase"/>
    <property type="match status" value="1"/>
</dbReference>
<protein>
    <recommendedName>
        <fullName evidence="5">Histidinol-phosphatase</fullName>
        <ecNumber evidence="4">3.1.3.15</ecNumber>
    </recommendedName>
    <alternativeName>
        <fullName evidence="9">Histidinol-phosphate phosphatase</fullName>
    </alternativeName>
</protein>
<evidence type="ECO:0000256" key="10">
    <source>
        <dbReference type="ARBA" id="ARBA00049158"/>
    </source>
</evidence>
<evidence type="ECO:0000256" key="9">
    <source>
        <dbReference type="ARBA" id="ARBA00033209"/>
    </source>
</evidence>
<comment type="cofactor">
    <cofactor evidence="1 12">
        <name>Mg(2+)</name>
        <dbReference type="ChEBI" id="CHEBI:18420"/>
    </cofactor>
</comment>
<dbReference type="SUPFAM" id="SSF56655">
    <property type="entry name" value="Carbohydrate phosphatase"/>
    <property type="match status" value="1"/>
</dbReference>
<dbReference type="KEGG" id="cmh:VO01_05535"/>
<dbReference type="HOGENOM" id="CLU_044118_4_0_11"/>
<evidence type="ECO:0000256" key="3">
    <source>
        <dbReference type="ARBA" id="ARBA00009759"/>
    </source>
</evidence>
<comment type="catalytic activity">
    <reaction evidence="10">
        <text>L-histidinol phosphate + H2O = L-histidinol + phosphate</text>
        <dbReference type="Rhea" id="RHEA:14465"/>
        <dbReference type="ChEBI" id="CHEBI:15377"/>
        <dbReference type="ChEBI" id="CHEBI:43474"/>
        <dbReference type="ChEBI" id="CHEBI:57699"/>
        <dbReference type="ChEBI" id="CHEBI:57980"/>
        <dbReference type="EC" id="3.1.3.15"/>
    </reaction>
</comment>
<evidence type="ECO:0000256" key="8">
    <source>
        <dbReference type="ARBA" id="ARBA00022842"/>
    </source>
</evidence>
<accession>A0A0D5CHD8</accession>
<feature type="binding site" evidence="12">
    <location>
        <position position="89"/>
    </location>
    <ligand>
        <name>Mg(2+)</name>
        <dbReference type="ChEBI" id="CHEBI:18420"/>
        <label>1</label>
        <note>catalytic</note>
    </ligand>
</feature>
<gene>
    <name evidence="14" type="ORF">DZF93_11580</name>
    <name evidence="13" type="ORF">VO01_05535</name>
</gene>
<evidence type="ECO:0000256" key="4">
    <source>
        <dbReference type="ARBA" id="ARBA00013085"/>
    </source>
</evidence>
<feature type="binding site" evidence="12">
    <location>
        <position position="91"/>
    </location>
    <ligand>
        <name>Mg(2+)</name>
        <dbReference type="ChEBI" id="CHEBI:18420"/>
        <label>1</label>
        <note>catalytic</note>
    </ligand>
</feature>
<name>A0A0D5CHD8_9MICO</name>
<evidence type="ECO:0000256" key="12">
    <source>
        <dbReference type="PIRSR" id="PIRSR600760-2"/>
    </source>
</evidence>
<evidence type="ECO:0000256" key="1">
    <source>
        <dbReference type="ARBA" id="ARBA00001946"/>
    </source>
</evidence>
<reference evidence="14 16" key="2">
    <citation type="submission" date="2018-08" db="EMBL/GenBank/DDBJ databases">
        <title>Genome Sequence of Clavibacter michiganensis Subspecies type strains, and the Atypical Peach-Colored Strains Isolated from Tomato.</title>
        <authorList>
            <person name="Osdaghi E."/>
            <person name="Portier P."/>
            <person name="Briand M."/>
            <person name="Jacques M.-A."/>
        </authorList>
    </citation>
    <scope>NUCLEOTIDE SEQUENCE [LARGE SCALE GENOMIC DNA]</scope>
    <source>
        <strain evidence="14 16">CFBP 6488</strain>
    </source>
</reference>
<dbReference type="PANTHER" id="PTHR43200">
    <property type="entry name" value="PHOSPHATASE"/>
    <property type="match status" value="1"/>
</dbReference>
<evidence type="ECO:0000313" key="14">
    <source>
        <dbReference type="EMBL" id="RIJ23186.1"/>
    </source>
</evidence>
<proteinExistence type="inferred from homology"/>
<dbReference type="AlphaFoldDB" id="A0A0D5CHD8"/>
<dbReference type="Pfam" id="PF00459">
    <property type="entry name" value="Inositol_P"/>
    <property type="match status" value="1"/>
</dbReference>
<feature type="binding site" evidence="12">
    <location>
        <position position="74"/>
    </location>
    <ligand>
        <name>Mg(2+)</name>
        <dbReference type="ChEBI" id="CHEBI:18420"/>
        <label>1</label>
        <note>catalytic</note>
    </ligand>
</feature>
<dbReference type="PANTHER" id="PTHR43200:SF6">
    <property type="entry name" value="3'(2'),5'-BISPHOSPHATE NUCLEOTIDASE"/>
    <property type="match status" value="1"/>
</dbReference>
<dbReference type="Gene3D" id="3.30.540.10">
    <property type="entry name" value="Fructose-1,6-Bisphosphatase, subunit A, domain 1"/>
    <property type="match status" value="1"/>
</dbReference>
<evidence type="ECO:0000256" key="5">
    <source>
        <dbReference type="ARBA" id="ARBA00021697"/>
    </source>
</evidence>
<dbReference type="OrthoDB" id="9772456at2"/>
<dbReference type="EMBL" id="QWEA01000496">
    <property type="protein sequence ID" value="RIJ23186.1"/>
    <property type="molecule type" value="Genomic_DNA"/>
</dbReference>
<keyword evidence="7" id="KW-0378">Hydrolase</keyword>
<evidence type="ECO:0000256" key="7">
    <source>
        <dbReference type="ARBA" id="ARBA00022801"/>
    </source>
</evidence>
<dbReference type="PRINTS" id="PR00377">
    <property type="entry name" value="IMPHPHTASES"/>
</dbReference>
<keyword evidence="8 12" id="KW-0460">Magnesium</keyword>
<comment type="function">
    <text evidence="11">Catalyzes the dephosphorylation of histidinol-phosphate to histidinol, the direct precursor of histidine.</text>
</comment>
<dbReference type="GO" id="GO:0046872">
    <property type="term" value="F:metal ion binding"/>
    <property type="evidence" value="ECO:0007669"/>
    <property type="project" value="UniProtKB-KW"/>
</dbReference>
<dbReference type="RefSeq" id="WP_045527436.1">
    <property type="nucleotide sequence ID" value="NZ_CP011043.1"/>
</dbReference>
<evidence type="ECO:0000313" key="15">
    <source>
        <dbReference type="Proteomes" id="UP000032604"/>
    </source>
</evidence>
<dbReference type="PATRIC" id="fig|33014.5.peg.1153"/>
<feature type="binding site" evidence="12">
    <location>
        <position position="224"/>
    </location>
    <ligand>
        <name>Mg(2+)</name>
        <dbReference type="ChEBI" id="CHEBI:18420"/>
        <label>1</label>
        <note>catalytic</note>
    </ligand>
</feature>
<evidence type="ECO:0000313" key="16">
    <source>
        <dbReference type="Proteomes" id="UP000266634"/>
    </source>
</evidence>
<dbReference type="InterPro" id="IPR020583">
    <property type="entry name" value="Inositol_monoP_metal-BS"/>
</dbReference>
<evidence type="ECO:0000256" key="11">
    <source>
        <dbReference type="ARBA" id="ARBA00053547"/>
    </source>
</evidence>
<feature type="binding site" evidence="12">
    <location>
        <position position="92"/>
    </location>
    <ligand>
        <name>Mg(2+)</name>
        <dbReference type="ChEBI" id="CHEBI:18420"/>
        <label>1</label>
        <note>catalytic</note>
    </ligand>
</feature>
<dbReference type="PROSITE" id="PS00629">
    <property type="entry name" value="IMP_1"/>
    <property type="match status" value="1"/>
</dbReference>
<sequence length="270" mass="29087">MASEPLHSLSSDLRLARELADMADAISLDRFRSADLAIETKADSSWVTDADTSVERAIRAGIADSRPHDSVLGEEYGTSGSSSRQWIVDPIDGTSNFARGVPVWGTLIALAVDGVPVVGVVSAPALGRRWWGATGLGAYVDDTLGQATTSQERRIRVSDVDRLEDASMSVAGVQRWRDADRLDELLDLSGRVRRSRDFGDMWAYMLLAEGLLDIAGEHDLKPYDMAALIPVIEEAGGRFTSIDGESGPWHGSALATNGRLHDTVLAVVAR</sequence>
<dbReference type="GO" id="GO:0000105">
    <property type="term" value="P:L-histidine biosynthetic process"/>
    <property type="evidence" value="ECO:0007669"/>
    <property type="project" value="TreeGrafter"/>
</dbReference>
<dbReference type="Proteomes" id="UP000032604">
    <property type="component" value="Chromosome"/>
</dbReference>
<organism evidence="13 15">
    <name type="scientific">Clavibacter michiganensis subsp. insidiosus</name>
    <dbReference type="NCBI Taxonomy" id="33014"/>
    <lineage>
        <taxon>Bacteria</taxon>
        <taxon>Bacillati</taxon>
        <taxon>Actinomycetota</taxon>
        <taxon>Actinomycetes</taxon>
        <taxon>Micrococcales</taxon>
        <taxon>Microbacteriaceae</taxon>
        <taxon>Clavibacter</taxon>
    </lineage>
</organism>
<dbReference type="EC" id="3.1.3.15" evidence="4"/>
<evidence type="ECO:0000313" key="13">
    <source>
        <dbReference type="EMBL" id="AJW78662.1"/>
    </source>
</evidence>
<evidence type="ECO:0000256" key="2">
    <source>
        <dbReference type="ARBA" id="ARBA00004970"/>
    </source>
</evidence>
<dbReference type="InterPro" id="IPR000760">
    <property type="entry name" value="Inositol_monophosphatase-like"/>
</dbReference>
<comment type="similarity">
    <text evidence="3">Belongs to the inositol monophosphatase superfamily.</text>
</comment>
<comment type="pathway">
    <text evidence="2">Amino-acid biosynthesis; L-histidine biosynthesis; L-histidine from 5-phospho-alpha-D-ribose 1-diphosphate: step 8/9.</text>
</comment>
<dbReference type="InterPro" id="IPR051090">
    <property type="entry name" value="Inositol_monoP_superfamily"/>
</dbReference>
<dbReference type="Gene3D" id="3.40.190.80">
    <property type="match status" value="1"/>
</dbReference>
<evidence type="ECO:0000256" key="6">
    <source>
        <dbReference type="ARBA" id="ARBA00022723"/>
    </source>
</evidence>
<dbReference type="EMBL" id="CP011043">
    <property type="protein sequence ID" value="AJW78662.1"/>
    <property type="molecule type" value="Genomic_DNA"/>
</dbReference>
<reference evidence="13 15" key="1">
    <citation type="journal article" date="2015" name="Genome Announc.">
        <title>Complete Genome Sequence of Clavibacter michiganensis subsp. insidiosus R1-1 Using PacBio Single-Molecule Real-Time Technology.</title>
        <authorList>
            <person name="Lu Y."/>
            <person name="Samac D.A."/>
            <person name="Glazebrook J."/>
            <person name="Ishimaru C.A."/>
        </authorList>
    </citation>
    <scope>NUCLEOTIDE SEQUENCE [LARGE SCALE GENOMIC DNA]</scope>
    <source>
        <strain evidence="13 15">R1-1</strain>
    </source>
</reference>